<dbReference type="PANTHER" id="PTHR12320:SF1">
    <property type="entry name" value="PROTEIN PHOSPHATASE PTC7 HOMOLOG"/>
    <property type="match status" value="1"/>
</dbReference>
<comment type="similarity">
    <text evidence="1">Belongs to the PP2C family.</text>
</comment>
<dbReference type="PROSITE" id="PS51746">
    <property type="entry name" value="PPM_2"/>
    <property type="match status" value="1"/>
</dbReference>
<dbReference type="InterPro" id="IPR036457">
    <property type="entry name" value="PPM-type-like_dom_sf"/>
</dbReference>
<name>A0A4P9YC66_ROZAC</name>
<proteinExistence type="inferred from homology"/>
<comment type="catalytic activity">
    <reaction evidence="1">
        <text>O-phospho-L-threonyl-[protein] + H2O = L-threonyl-[protein] + phosphate</text>
        <dbReference type="Rhea" id="RHEA:47004"/>
        <dbReference type="Rhea" id="RHEA-COMP:11060"/>
        <dbReference type="Rhea" id="RHEA-COMP:11605"/>
        <dbReference type="ChEBI" id="CHEBI:15377"/>
        <dbReference type="ChEBI" id="CHEBI:30013"/>
        <dbReference type="ChEBI" id="CHEBI:43474"/>
        <dbReference type="ChEBI" id="CHEBI:61977"/>
        <dbReference type="EC" id="3.1.3.16"/>
    </reaction>
</comment>
<evidence type="ECO:0000313" key="3">
    <source>
        <dbReference type="EMBL" id="RKP16933.1"/>
    </source>
</evidence>
<sequence length="284" mass="31186">MVRGKILNAGPLKFIYSAYAIAHPSKMALKANTFKNIFQAGEDAHLLSAKHLAIADGISIQPASTVLNTYAQCILANMLNIIHAQDDPSDNEYLVNQSNMHILQKAYTNLPASTQGSAKDSTLQFTQLGDTAFRVIRDGRFIIKSCDMQHSFNYPYQLASTAGDKPQDAVEYSLQARCGDIIVMGSDGLFDNIFDDRILEIVNQVGDKNSGKDYTSEEMLKQKTMVICDALGNMARDISMDVNANTPFSEKALHEGIPYHGGKMDDITVIVATLAAEEDSPDRR</sequence>
<dbReference type="EMBL" id="ML006132">
    <property type="protein sequence ID" value="RKP16933.1"/>
    <property type="molecule type" value="Genomic_DNA"/>
</dbReference>
<dbReference type="AlphaFoldDB" id="A0A4P9YC66"/>
<evidence type="ECO:0000259" key="2">
    <source>
        <dbReference type="PROSITE" id="PS51746"/>
    </source>
</evidence>
<gene>
    <name evidence="3" type="ORF">ROZALSC1DRAFT_31213</name>
</gene>
<protein>
    <recommendedName>
        <fullName evidence="1">Protein phosphatase</fullName>
        <ecNumber evidence="1">3.1.3.16</ecNumber>
    </recommendedName>
</protein>
<keyword evidence="1" id="KW-0904">Protein phosphatase</keyword>
<dbReference type="Proteomes" id="UP000281549">
    <property type="component" value="Unassembled WGS sequence"/>
</dbReference>
<keyword evidence="1" id="KW-0479">Metal-binding</keyword>
<comment type="cofactor">
    <cofactor evidence="1">
        <name>Mg(2+)</name>
        <dbReference type="ChEBI" id="CHEBI:18420"/>
    </cofactor>
</comment>
<dbReference type="Gene3D" id="3.60.40.10">
    <property type="entry name" value="PPM-type phosphatase domain"/>
    <property type="match status" value="1"/>
</dbReference>
<accession>A0A4P9YC66</accession>
<reference evidence="4" key="1">
    <citation type="journal article" date="2018" name="Nat. Microbiol.">
        <title>Leveraging single-cell genomics to expand the fungal tree of life.</title>
        <authorList>
            <person name="Ahrendt S.R."/>
            <person name="Quandt C.A."/>
            <person name="Ciobanu D."/>
            <person name="Clum A."/>
            <person name="Salamov A."/>
            <person name="Andreopoulos B."/>
            <person name="Cheng J.F."/>
            <person name="Woyke T."/>
            <person name="Pelin A."/>
            <person name="Henrissat B."/>
            <person name="Reynolds N.K."/>
            <person name="Benny G.L."/>
            <person name="Smith M.E."/>
            <person name="James T.Y."/>
            <person name="Grigoriev I.V."/>
        </authorList>
    </citation>
    <scope>NUCLEOTIDE SEQUENCE [LARGE SCALE GENOMIC DNA]</scope>
    <source>
        <strain evidence="4">CSF55</strain>
    </source>
</reference>
<dbReference type="PANTHER" id="PTHR12320">
    <property type="entry name" value="PROTEIN PHOSPHATASE 2C"/>
    <property type="match status" value="1"/>
</dbReference>
<comment type="cofactor">
    <cofactor evidence="1">
        <name>Mn(2+)</name>
        <dbReference type="ChEBI" id="CHEBI:29035"/>
    </cofactor>
</comment>
<comment type="catalytic activity">
    <reaction evidence="1">
        <text>O-phospho-L-seryl-[protein] + H2O = L-seryl-[protein] + phosphate</text>
        <dbReference type="Rhea" id="RHEA:20629"/>
        <dbReference type="Rhea" id="RHEA-COMP:9863"/>
        <dbReference type="Rhea" id="RHEA-COMP:11604"/>
        <dbReference type="ChEBI" id="CHEBI:15377"/>
        <dbReference type="ChEBI" id="CHEBI:29999"/>
        <dbReference type="ChEBI" id="CHEBI:43474"/>
        <dbReference type="ChEBI" id="CHEBI:83421"/>
        <dbReference type="EC" id="3.1.3.16"/>
    </reaction>
</comment>
<dbReference type="InterPro" id="IPR001932">
    <property type="entry name" value="PPM-type_phosphatase-like_dom"/>
</dbReference>
<dbReference type="GO" id="GO:0046872">
    <property type="term" value="F:metal ion binding"/>
    <property type="evidence" value="ECO:0007669"/>
    <property type="project" value="UniProtKB-UniRule"/>
</dbReference>
<feature type="domain" description="PPM-type phosphatase" evidence="2">
    <location>
        <begin position="18"/>
        <end position="274"/>
    </location>
</feature>
<dbReference type="SUPFAM" id="SSF81606">
    <property type="entry name" value="PP2C-like"/>
    <property type="match status" value="1"/>
</dbReference>
<keyword evidence="1" id="KW-0460">Magnesium</keyword>
<dbReference type="EC" id="3.1.3.16" evidence="1"/>
<keyword evidence="1" id="KW-0464">Manganese</keyword>
<dbReference type="InterPro" id="IPR039123">
    <property type="entry name" value="PPTC7"/>
</dbReference>
<organism evidence="3 4">
    <name type="scientific">Rozella allomycis (strain CSF55)</name>
    <dbReference type="NCBI Taxonomy" id="988480"/>
    <lineage>
        <taxon>Eukaryota</taxon>
        <taxon>Fungi</taxon>
        <taxon>Fungi incertae sedis</taxon>
        <taxon>Cryptomycota</taxon>
        <taxon>Cryptomycota incertae sedis</taxon>
        <taxon>Rozella</taxon>
    </lineage>
</organism>
<evidence type="ECO:0000313" key="4">
    <source>
        <dbReference type="Proteomes" id="UP000281549"/>
    </source>
</evidence>
<evidence type="ECO:0000256" key="1">
    <source>
        <dbReference type="RuleBase" id="RU366020"/>
    </source>
</evidence>
<dbReference type="GO" id="GO:0004722">
    <property type="term" value="F:protein serine/threonine phosphatase activity"/>
    <property type="evidence" value="ECO:0007669"/>
    <property type="project" value="UniProtKB-EC"/>
</dbReference>
<keyword evidence="1" id="KW-0378">Hydrolase</keyword>